<accession>A0AAE7CYB9</accession>
<proteinExistence type="predicted"/>
<dbReference type="SUPFAM" id="SSF54292">
    <property type="entry name" value="2Fe-2S ferredoxin-like"/>
    <property type="match status" value="1"/>
</dbReference>
<dbReference type="InterPro" id="IPR001041">
    <property type="entry name" value="2Fe-2S_ferredoxin-type"/>
</dbReference>
<dbReference type="InterPro" id="IPR006058">
    <property type="entry name" value="2Fe2S_fd_BS"/>
</dbReference>
<protein>
    <recommendedName>
        <fullName evidence="1">2Fe-2S ferredoxin-type domain-containing protein</fullName>
    </recommendedName>
</protein>
<sequence length="89" mass="9664">MLPARAQITFARSEVQTEWTNQSGTFLEAAEAAGLRPSYNCRSGKCGSCATRLISGRVHYSRQPVITPAKGEVLICCAVPVDEHVEIDL</sequence>
<dbReference type="Gene3D" id="3.10.20.30">
    <property type="match status" value="1"/>
</dbReference>
<dbReference type="CDD" id="cd00207">
    <property type="entry name" value="fer2"/>
    <property type="match status" value="1"/>
</dbReference>
<dbReference type="Proteomes" id="UP000500801">
    <property type="component" value="Chromosome"/>
</dbReference>
<dbReference type="AlphaFoldDB" id="A0AAE7CYB9"/>
<gene>
    <name evidence="2" type="ORF">DWG24_06895</name>
</gene>
<feature type="domain" description="2Fe-2S ferredoxin-type" evidence="1">
    <location>
        <begin position="6"/>
        <end position="89"/>
    </location>
</feature>
<dbReference type="RefSeq" id="WP_168361981.1">
    <property type="nucleotide sequence ID" value="NZ_CP033622.1"/>
</dbReference>
<dbReference type="PROSITE" id="PS00197">
    <property type="entry name" value="2FE2S_FER_1"/>
    <property type="match status" value="1"/>
</dbReference>
<evidence type="ECO:0000313" key="2">
    <source>
        <dbReference type="EMBL" id="QIZ50528.1"/>
    </source>
</evidence>
<dbReference type="Pfam" id="PF00111">
    <property type="entry name" value="Fer2"/>
    <property type="match status" value="1"/>
</dbReference>
<dbReference type="InterPro" id="IPR012675">
    <property type="entry name" value="Beta-grasp_dom_sf"/>
</dbReference>
<dbReference type="GO" id="GO:0051537">
    <property type="term" value="F:2 iron, 2 sulfur cluster binding"/>
    <property type="evidence" value="ECO:0007669"/>
    <property type="project" value="InterPro"/>
</dbReference>
<name>A0AAE7CYB9_9GAMM</name>
<dbReference type="PROSITE" id="PS51085">
    <property type="entry name" value="2FE2S_FER_2"/>
    <property type="match status" value="1"/>
</dbReference>
<evidence type="ECO:0000313" key="3">
    <source>
        <dbReference type="Proteomes" id="UP000500801"/>
    </source>
</evidence>
<evidence type="ECO:0000259" key="1">
    <source>
        <dbReference type="PROSITE" id="PS51085"/>
    </source>
</evidence>
<reference evidence="2 3" key="1">
    <citation type="submission" date="2018-11" db="EMBL/GenBank/DDBJ databases">
        <title>Complete genome sequence of Dickeya zeae strain CE1 infecting Canna edulis Ker-Gawl. in China.</title>
        <authorList>
            <person name="Zhang J."/>
            <person name="Lin B."/>
            <person name="Shen H."/>
            <person name="Jiang S."/>
            <person name="Pu X."/>
            <person name="Sun D."/>
        </authorList>
    </citation>
    <scope>NUCLEOTIDE SEQUENCE [LARGE SCALE GENOMIC DNA]</scope>
    <source>
        <strain evidence="2 3">CE1</strain>
    </source>
</reference>
<dbReference type="InterPro" id="IPR036010">
    <property type="entry name" value="2Fe-2S_ferredoxin-like_sf"/>
</dbReference>
<organism evidence="2 3">
    <name type="scientific">Dickeya zeae</name>
    <dbReference type="NCBI Taxonomy" id="204042"/>
    <lineage>
        <taxon>Bacteria</taxon>
        <taxon>Pseudomonadati</taxon>
        <taxon>Pseudomonadota</taxon>
        <taxon>Gammaproteobacteria</taxon>
        <taxon>Enterobacterales</taxon>
        <taxon>Pectobacteriaceae</taxon>
        <taxon>Dickeya</taxon>
    </lineage>
</organism>
<dbReference type="EMBL" id="CP033622">
    <property type="protein sequence ID" value="QIZ50528.1"/>
    <property type="molecule type" value="Genomic_DNA"/>
</dbReference>